<dbReference type="RefSeq" id="WP_376920755.1">
    <property type="nucleotide sequence ID" value="NZ_JBHRSW010000029.1"/>
</dbReference>
<proteinExistence type="predicted"/>
<feature type="domain" description="Response regulatory" evidence="4">
    <location>
        <begin position="12"/>
        <end position="128"/>
    </location>
</feature>
<evidence type="ECO:0000259" key="4">
    <source>
        <dbReference type="PROSITE" id="PS50110"/>
    </source>
</evidence>
<dbReference type="PROSITE" id="PS50887">
    <property type="entry name" value="GGDEF"/>
    <property type="match status" value="1"/>
</dbReference>
<dbReference type="PROSITE" id="PS50110">
    <property type="entry name" value="RESPONSE_REGULATORY"/>
    <property type="match status" value="1"/>
</dbReference>
<evidence type="ECO:0000256" key="2">
    <source>
        <dbReference type="ARBA" id="ARBA00034247"/>
    </source>
</evidence>
<comment type="caution">
    <text evidence="6">The sequence shown here is derived from an EMBL/GenBank/DDBJ whole genome shotgun (WGS) entry which is preliminary data.</text>
</comment>
<dbReference type="InterPro" id="IPR011006">
    <property type="entry name" value="CheY-like_superfamily"/>
</dbReference>
<gene>
    <name evidence="6" type="ORF">ACFOHL_13470</name>
</gene>
<dbReference type="PANTHER" id="PTHR45138">
    <property type="entry name" value="REGULATORY COMPONENTS OF SENSORY TRANSDUCTION SYSTEM"/>
    <property type="match status" value="1"/>
</dbReference>
<dbReference type="InterPro" id="IPR029787">
    <property type="entry name" value="Nucleotide_cyclase"/>
</dbReference>
<dbReference type="EMBL" id="JBHRSW010000029">
    <property type="protein sequence ID" value="MFC3122629.1"/>
    <property type="molecule type" value="Genomic_DNA"/>
</dbReference>
<dbReference type="Gene3D" id="3.40.50.2300">
    <property type="match status" value="1"/>
</dbReference>
<dbReference type="Gene3D" id="3.30.70.270">
    <property type="match status" value="1"/>
</dbReference>
<evidence type="ECO:0000259" key="5">
    <source>
        <dbReference type="PROSITE" id="PS50887"/>
    </source>
</evidence>
<dbReference type="NCBIfam" id="TIGR00254">
    <property type="entry name" value="GGDEF"/>
    <property type="match status" value="1"/>
</dbReference>
<dbReference type="SMART" id="SM00448">
    <property type="entry name" value="REC"/>
    <property type="match status" value="1"/>
</dbReference>
<dbReference type="Proteomes" id="UP001595478">
    <property type="component" value="Unassembled WGS sequence"/>
</dbReference>
<dbReference type="Pfam" id="PF00072">
    <property type="entry name" value="Response_reg"/>
    <property type="match status" value="1"/>
</dbReference>
<dbReference type="GO" id="GO:0052621">
    <property type="term" value="F:diguanylate cyclase activity"/>
    <property type="evidence" value="ECO:0007669"/>
    <property type="project" value="UniProtKB-EC"/>
</dbReference>
<dbReference type="CDD" id="cd01949">
    <property type="entry name" value="GGDEF"/>
    <property type="match status" value="1"/>
</dbReference>
<protein>
    <recommendedName>
        <fullName evidence="1">diguanylate cyclase</fullName>
        <ecNumber evidence="1">2.7.7.65</ecNumber>
    </recommendedName>
</protein>
<evidence type="ECO:0000256" key="1">
    <source>
        <dbReference type="ARBA" id="ARBA00012528"/>
    </source>
</evidence>
<name>A0ABV7FQL3_9ALTE</name>
<accession>A0ABV7FQL3</accession>
<dbReference type="SUPFAM" id="SSF52172">
    <property type="entry name" value="CheY-like"/>
    <property type="match status" value="1"/>
</dbReference>
<keyword evidence="3" id="KW-0597">Phosphoprotein</keyword>
<keyword evidence="6" id="KW-0808">Transferase</keyword>
<dbReference type="SUPFAM" id="SSF55073">
    <property type="entry name" value="Nucleotide cyclase"/>
    <property type="match status" value="1"/>
</dbReference>
<sequence length="319" mass="35957">MDIPQEAVVKPRILIVDDEAAHIMTILSIVGKEYEVSFAMNANDAFRLSQQYPQPDLILMDITMPECDGYQLCAMLKADQQTQHIPIIFVSANESEEDIAKGFNVGCVDYLVKPVRQQELKVRVATRLALHKHTRSLEQLAYQDPLTQVANRRKFTETLQREWSRCVRYHQPIAVLIVDLDNFKQINDSFGHAAGDHCLENVAEVLRSSIHRPGDLVARMGGDEFALIFSDFEPSASNKKCRTIQDMIARIPKFKNSDESADLTVSMGMSVMYPDTKSDALDALREADSALYKSKQGGKNCYHISKPYCAGETKLAHFK</sequence>
<evidence type="ECO:0000313" key="6">
    <source>
        <dbReference type="EMBL" id="MFC3122629.1"/>
    </source>
</evidence>
<comment type="catalytic activity">
    <reaction evidence="2">
        <text>2 GTP = 3',3'-c-di-GMP + 2 diphosphate</text>
        <dbReference type="Rhea" id="RHEA:24898"/>
        <dbReference type="ChEBI" id="CHEBI:33019"/>
        <dbReference type="ChEBI" id="CHEBI:37565"/>
        <dbReference type="ChEBI" id="CHEBI:58805"/>
        <dbReference type="EC" id="2.7.7.65"/>
    </reaction>
</comment>
<evidence type="ECO:0000256" key="3">
    <source>
        <dbReference type="PROSITE-ProRule" id="PRU00169"/>
    </source>
</evidence>
<dbReference type="Pfam" id="PF00990">
    <property type="entry name" value="GGDEF"/>
    <property type="match status" value="1"/>
</dbReference>
<keyword evidence="7" id="KW-1185">Reference proteome</keyword>
<dbReference type="InterPro" id="IPR043128">
    <property type="entry name" value="Rev_trsase/Diguanyl_cyclase"/>
</dbReference>
<dbReference type="InterPro" id="IPR050469">
    <property type="entry name" value="Diguanylate_Cyclase"/>
</dbReference>
<dbReference type="SMART" id="SM00267">
    <property type="entry name" value="GGDEF"/>
    <property type="match status" value="1"/>
</dbReference>
<keyword evidence="6" id="KW-0548">Nucleotidyltransferase</keyword>
<dbReference type="InterPro" id="IPR000160">
    <property type="entry name" value="GGDEF_dom"/>
</dbReference>
<feature type="domain" description="GGDEF" evidence="5">
    <location>
        <begin position="171"/>
        <end position="307"/>
    </location>
</feature>
<dbReference type="PANTHER" id="PTHR45138:SF9">
    <property type="entry name" value="DIGUANYLATE CYCLASE DGCM-RELATED"/>
    <property type="match status" value="1"/>
</dbReference>
<organism evidence="6 7">
    <name type="scientific">Agaribacter flavus</name>
    <dbReference type="NCBI Taxonomy" id="1902781"/>
    <lineage>
        <taxon>Bacteria</taxon>
        <taxon>Pseudomonadati</taxon>
        <taxon>Pseudomonadota</taxon>
        <taxon>Gammaproteobacteria</taxon>
        <taxon>Alteromonadales</taxon>
        <taxon>Alteromonadaceae</taxon>
        <taxon>Agaribacter</taxon>
    </lineage>
</organism>
<dbReference type="InterPro" id="IPR001789">
    <property type="entry name" value="Sig_transdc_resp-reg_receiver"/>
</dbReference>
<feature type="modified residue" description="4-aspartylphosphate" evidence="3">
    <location>
        <position position="61"/>
    </location>
</feature>
<evidence type="ECO:0000313" key="7">
    <source>
        <dbReference type="Proteomes" id="UP001595478"/>
    </source>
</evidence>
<dbReference type="EC" id="2.7.7.65" evidence="1"/>
<reference evidence="7" key="1">
    <citation type="journal article" date="2019" name="Int. J. Syst. Evol. Microbiol.">
        <title>The Global Catalogue of Microorganisms (GCM) 10K type strain sequencing project: providing services to taxonomists for standard genome sequencing and annotation.</title>
        <authorList>
            <consortium name="The Broad Institute Genomics Platform"/>
            <consortium name="The Broad Institute Genome Sequencing Center for Infectious Disease"/>
            <person name="Wu L."/>
            <person name="Ma J."/>
        </authorList>
    </citation>
    <scope>NUCLEOTIDE SEQUENCE [LARGE SCALE GENOMIC DNA]</scope>
    <source>
        <strain evidence="7">KCTC 52473</strain>
    </source>
</reference>